<keyword evidence="3" id="KW-0539">Nucleus</keyword>
<comment type="subcellular location">
    <subcellularLocation>
        <location evidence="1">Nucleus</location>
    </subcellularLocation>
</comment>
<dbReference type="AlphaFoldDB" id="A0AA38FJR4"/>
<reference evidence="6 7" key="1">
    <citation type="journal article" date="2021" name="Nat. Plants">
        <title>The Taxus genome provides insights into paclitaxel biosynthesis.</title>
        <authorList>
            <person name="Xiong X."/>
            <person name="Gou J."/>
            <person name="Liao Q."/>
            <person name="Li Y."/>
            <person name="Zhou Q."/>
            <person name="Bi G."/>
            <person name="Li C."/>
            <person name="Du R."/>
            <person name="Wang X."/>
            <person name="Sun T."/>
            <person name="Guo L."/>
            <person name="Liang H."/>
            <person name="Lu P."/>
            <person name="Wu Y."/>
            <person name="Zhang Z."/>
            <person name="Ro D.K."/>
            <person name="Shang Y."/>
            <person name="Huang S."/>
            <person name="Yan J."/>
        </authorList>
    </citation>
    <scope>NUCLEOTIDE SEQUENCE [LARGE SCALE GENOMIC DNA]</scope>
    <source>
        <strain evidence="6">Ta-2019</strain>
    </source>
</reference>
<dbReference type="PANTHER" id="PTHR19980:SF0">
    <property type="entry name" value="CLEAVAGE STIMULATION FACTOR SUBUNIT 3"/>
    <property type="match status" value="1"/>
</dbReference>
<dbReference type="SMART" id="SM00386">
    <property type="entry name" value="HAT"/>
    <property type="match status" value="10"/>
</dbReference>
<dbReference type="GO" id="GO:0031124">
    <property type="term" value="P:mRNA 3'-end processing"/>
    <property type="evidence" value="ECO:0007669"/>
    <property type="project" value="InterPro"/>
</dbReference>
<dbReference type="InterPro" id="IPR003107">
    <property type="entry name" value="HAT"/>
</dbReference>
<dbReference type="InterPro" id="IPR011990">
    <property type="entry name" value="TPR-like_helical_dom_sf"/>
</dbReference>
<dbReference type="Pfam" id="PF05843">
    <property type="entry name" value="Suf"/>
    <property type="match status" value="1"/>
</dbReference>
<evidence type="ECO:0000256" key="2">
    <source>
        <dbReference type="ARBA" id="ARBA00022737"/>
    </source>
</evidence>
<dbReference type="PANTHER" id="PTHR19980">
    <property type="entry name" value="RNA CLEAVAGE STIMULATION FACTOR"/>
    <property type="match status" value="1"/>
</dbReference>
<evidence type="ECO:0000313" key="6">
    <source>
        <dbReference type="EMBL" id="KAH9305235.1"/>
    </source>
</evidence>
<dbReference type="Proteomes" id="UP000824469">
    <property type="component" value="Unassembled WGS sequence"/>
</dbReference>
<accession>A0AA38FJR4</accession>
<gene>
    <name evidence="6" type="ORF">KI387_009639</name>
</gene>
<keyword evidence="2" id="KW-0677">Repeat</keyword>
<dbReference type="InterPro" id="IPR045243">
    <property type="entry name" value="Rna14-like"/>
</dbReference>
<keyword evidence="7" id="KW-1185">Reference proteome</keyword>
<dbReference type="FunFam" id="1.25.40.1040:FF:000005">
    <property type="entry name" value="Cleavage stimulation factor subunit 77"/>
    <property type="match status" value="1"/>
</dbReference>
<dbReference type="GO" id="GO:0005634">
    <property type="term" value="C:nucleus"/>
    <property type="evidence" value="ECO:0007669"/>
    <property type="project" value="UniProtKB-SubCell"/>
</dbReference>
<dbReference type="GO" id="GO:0003729">
    <property type="term" value="F:mRNA binding"/>
    <property type="evidence" value="ECO:0007669"/>
    <property type="project" value="TreeGrafter"/>
</dbReference>
<organism evidence="6 7">
    <name type="scientific">Taxus chinensis</name>
    <name type="common">Chinese yew</name>
    <name type="synonym">Taxus wallichiana var. chinensis</name>
    <dbReference type="NCBI Taxonomy" id="29808"/>
    <lineage>
        <taxon>Eukaryota</taxon>
        <taxon>Viridiplantae</taxon>
        <taxon>Streptophyta</taxon>
        <taxon>Embryophyta</taxon>
        <taxon>Tracheophyta</taxon>
        <taxon>Spermatophyta</taxon>
        <taxon>Pinopsida</taxon>
        <taxon>Pinidae</taxon>
        <taxon>Conifers II</taxon>
        <taxon>Cupressales</taxon>
        <taxon>Taxaceae</taxon>
        <taxon>Taxus</taxon>
    </lineage>
</organism>
<evidence type="ECO:0000256" key="3">
    <source>
        <dbReference type="ARBA" id="ARBA00023242"/>
    </source>
</evidence>
<dbReference type="InterPro" id="IPR008847">
    <property type="entry name" value="Suf"/>
</dbReference>
<feature type="domain" description="Suppressor of forked" evidence="5">
    <location>
        <begin position="4"/>
        <end position="513"/>
    </location>
</feature>
<dbReference type="OMA" id="CFRGPFV"/>
<sequence>ERTSRQRILADRYDVDAWFDLASEAQLRPVSVAVAIFEQLLAVFPTAAKYWRLYVEAQMATNNDDATRQIFSRCLLSCRQVDLWKCYIRFIQKVNESRGTDGRDEIKKAFEFTLQHIGTDIASGPIWMEYIAFLKSLPAATLQEESQRMTTMRKAYQTAILIPTHHVEQLWKDYESFENAVSRALAKGLLSEYQPKYISARAVYRERKKICEEIDENKLAVPPSGSLKEEQQCSAWRRLLAFEIGNPQRIDSVTSASRVALTYEQCLMYLYHYPDIWYGYATWRADNGSKSSANEIFQRALQALPDSEVLWYAYAELEESRGRVQRAKEIYDKLLRNSSTAMALGNIQFLRFIRRTEGHEAARKFFSEARKSPSCTYHLYVTFAMMAFCLDKEPKVAQHVFEAGLKRFMLEPAYILEYADFLCRLNDDKNIRALFERALSLLPPEESTEVWDRFIRFEQTYGDLASILKVEQRRKEALSRTGGEVSESIEGSLEDVVSRYSFMDLWPCSSRELDHLARQKWLAKAYNDKHEKSFVMQTNGLPGLEKSTFGQGDTMRPHTSSKIIRPDLSQMNIYDPRQKPGAYYLNSSVPGLTPICGSLPQNSIVGAASKSFDDSLRYVKPPLASFIIHLPAVNGPSPEADAVISVLLQSDIPSGFLVSTGCLSQPSSSFLEFSSIGQVSSFSKGRPILNGSILRSSKTSHPLKRKEIKRQEEDETATVNQPLQKDIFRVRQIQRARALSTSQAGSTSGGSGTLAGEPS</sequence>
<feature type="non-terminal residue" evidence="6">
    <location>
        <position position="759"/>
    </location>
</feature>
<evidence type="ECO:0000256" key="4">
    <source>
        <dbReference type="SAM" id="MobiDB-lite"/>
    </source>
</evidence>
<dbReference type="Gene3D" id="1.25.40.1040">
    <property type="match status" value="1"/>
</dbReference>
<comment type="caution">
    <text evidence="6">The sequence shown here is derived from an EMBL/GenBank/DDBJ whole genome shotgun (WGS) entry which is preliminary data.</text>
</comment>
<evidence type="ECO:0000259" key="5">
    <source>
        <dbReference type="Pfam" id="PF05843"/>
    </source>
</evidence>
<evidence type="ECO:0000313" key="7">
    <source>
        <dbReference type="Proteomes" id="UP000824469"/>
    </source>
</evidence>
<feature type="region of interest" description="Disordered" evidence="4">
    <location>
        <begin position="696"/>
        <end position="723"/>
    </location>
</feature>
<dbReference type="EMBL" id="JAHRHJ020000008">
    <property type="protein sequence ID" value="KAH9305235.1"/>
    <property type="molecule type" value="Genomic_DNA"/>
</dbReference>
<protein>
    <recommendedName>
        <fullName evidence="5">Suppressor of forked domain-containing protein</fullName>
    </recommendedName>
</protein>
<dbReference type="SUPFAM" id="SSF48452">
    <property type="entry name" value="TPR-like"/>
    <property type="match status" value="1"/>
</dbReference>
<feature type="region of interest" description="Disordered" evidence="4">
    <location>
        <begin position="738"/>
        <end position="759"/>
    </location>
</feature>
<name>A0AA38FJR4_TAXCH</name>
<feature type="non-terminal residue" evidence="6">
    <location>
        <position position="1"/>
    </location>
</feature>
<proteinExistence type="predicted"/>
<evidence type="ECO:0000256" key="1">
    <source>
        <dbReference type="ARBA" id="ARBA00004123"/>
    </source>
</evidence>